<dbReference type="Pfam" id="PF01136">
    <property type="entry name" value="Peptidase_U32"/>
    <property type="match status" value="2"/>
</dbReference>
<reference evidence="2" key="1">
    <citation type="submission" date="2020-10" db="EMBL/GenBank/DDBJ databases">
        <authorList>
            <person name="Gilroy R."/>
        </authorList>
    </citation>
    <scope>NUCLEOTIDE SEQUENCE</scope>
    <source>
        <strain evidence="2">ChiGjej1B1-2707</strain>
    </source>
</reference>
<dbReference type="PANTHER" id="PTHR30217">
    <property type="entry name" value="PEPTIDASE U32 FAMILY"/>
    <property type="match status" value="1"/>
</dbReference>
<reference evidence="2" key="2">
    <citation type="journal article" date="2021" name="PeerJ">
        <title>Extensive microbial diversity within the chicken gut microbiome revealed by metagenomics and culture.</title>
        <authorList>
            <person name="Gilroy R."/>
            <person name="Ravi A."/>
            <person name="Getino M."/>
            <person name="Pursley I."/>
            <person name="Horton D.L."/>
            <person name="Alikhan N.F."/>
            <person name="Baker D."/>
            <person name="Gharbi K."/>
            <person name="Hall N."/>
            <person name="Watson M."/>
            <person name="Adriaenssens E.M."/>
            <person name="Foster-Nyarko E."/>
            <person name="Jarju S."/>
            <person name="Secka A."/>
            <person name="Antonio M."/>
            <person name="Oren A."/>
            <person name="Chaudhuri R.R."/>
            <person name="La Ragione R."/>
            <person name="Hildebrand F."/>
            <person name="Pallen M.J."/>
        </authorList>
    </citation>
    <scope>NUCLEOTIDE SEQUENCE</scope>
    <source>
        <strain evidence="2">ChiGjej1B1-2707</strain>
    </source>
</reference>
<dbReference type="Pfam" id="PF12392">
    <property type="entry name" value="DUF3656"/>
    <property type="match status" value="1"/>
</dbReference>
<protein>
    <submittedName>
        <fullName evidence="2">U32 family peptidase</fullName>
    </submittedName>
</protein>
<dbReference type="InterPro" id="IPR001539">
    <property type="entry name" value="Peptidase_U32"/>
</dbReference>
<dbReference type="EMBL" id="DVGB01000078">
    <property type="protein sequence ID" value="HIR01882.1"/>
    <property type="molecule type" value="Genomic_DNA"/>
</dbReference>
<dbReference type="PROSITE" id="PS01276">
    <property type="entry name" value="PEPTIDASE_U32"/>
    <property type="match status" value="1"/>
</dbReference>
<dbReference type="InterPro" id="IPR051454">
    <property type="entry name" value="RNA/ubiquinone_mod_enzymes"/>
</dbReference>
<evidence type="ECO:0000313" key="3">
    <source>
        <dbReference type="Proteomes" id="UP000824261"/>
    </source>
</evidence>
<organism evidence="2 3">
    <name type="scientific">Candidatus Aveggerthella stercoripullorum</name>
    <dbReference type="NCBI Taxonomy" id="2840688"/>
    <lineage>
        <taxon>Bacteria</taxon>
        <taxon>Bacillati</taxon>
        <taxon>Actinomycetota</taxon>
        <taxon>Coriobacteriia</taxon>
        <taxon>Eggerthellales</taxon>
        <taxon>Eggerthellaceae</taxon>
        <taxon>Eggerthellaceae incertae sedis</taxon>
        <taxon>Candidatus Aveggerthella</taxon>
    </lineage>
</organism>
<dbReference type="InterPro" id="IPR020988">
    <property type="entry name" value="Pept_U32_collagenase"/>
</dbReference>
<dbReference type="AlphaFoldDB" id="A0A9D1A0M9"/>
<name>A0A9D1A0M9_9ACTN</name>
<comment type="caution">
    <text evidence="2">The sequence shown here is derived from an EMBL/GenBank/DDBJ whole genome shotgun (WGS) entry which is preliminary data.</text>
</comment>
<proteinExistence type="predicted"/>
<dbReference type="PANTHER" id="PTHR30217:SF10">
    <property type="entry name" value="23S RRNA 5-HYDROXYCYTIDINE C2501 SYNTHASE"/>
    <property type="match status" value="1"/>
</dbReference>
<dbReference type="Proteomes" id="UP000824261">
    <property type="component" value="Unassembled WGS sequence"/>
</dbReference>
<accession>A0A9D1A0M9</accession>
<evidence type="ECO:0000313" key="2">
    <source>
        <dbReference type="EMBL" id="HIR01882.1"/>
    </source>
</evidence>
<feature type="domain" description="Peptidase U32 collagenase" evidence="1">
    <location>
        <begin position="399"/>
        <end position="503"/>
    </location>
</feature>
<evidence type="ECO:0000259" key="1">
    <source>
        <dbReference type="Pfam" id="PF12392"/>
    </source>
</evidence>
<gene>
    <name evidence="2" type="ORF">IAA69_06445</name>
</gene>
<sequence>MTTKRPELLAPAGSMACLHAAVQAGADAVYLGAEQFNARRGAENFTLDNLREACDYAHLRGVKLYLTVNTAVLPRETKSAMELVRQAYRAGIDAFIVQDIGIAAEIKRTLPGARVHASTQMNTHSASGIEAVAALGVKRVTLARELSLTEIEHLANSAHEAGLEIEAFAHGALCVCYSGQCFMSSMVGGRSANRGMCAQACRLPYELHNRALHKSKALEAPGEHLLSPKDLCTINLLGVLAAIGVDSLKIEGRMKSPEYVHTVVSVYRAVLDRVYAHGEPDPSVRASEEEMQALSEAFSRGFTTAYLEGERGNDIMSYGRPNNRGVFVGRVSFARGREVSVDAAEELHEGDVLEFWTSKGHFTHVLADYTFDRNGHVRFEASQRANRGDRVFRVRNAATAFQDDPSLPKIAVSGSVRLEIGSPLLVAFWTEEGVRAEAEGAVVEPARTKPVDEEEVREHVDRMGATPFLLKELSVELDDGVGIGFSQLHKIRARALKNLEEELLSSYRSRTLERMPKPDFLPHHWRSAATVVALATNPACARAARKAGATAVYVPVLNYKRGEAVVAGQLSSTVEQAGYPKDVIFALPTVSHDAVTGAREEAVGFDAWTPLKEGRPVLVENYGQLFEANNRGMLPEVGPHLPVLNKLALEAATRAGARRVWLSPELTLAQIKELGEDAPVDLGLTVIGQTELMVTEHCLLMSQGPCNEDCKSCARRKSPHYLKDRKGYEMPVVTDCCGRSHLYNAVQMDVAHLLPELLTAGISTFMVDTTLMNVSETTEAVKRAVRACELAVKGTGAVSKKEGATSGHLFRGVQ</sequence>